<dbReference type="EMBL" id="JACHIR010000001">
    <property type="protein sequence ID" value="MBB5896146.1"/>
    <property type="molecule type" value="Genomic_DNA"/>
</dbReference>
<reference evidence="3 4" key="1">
    <citation type="submission" date="2020-08" db="EMBL/GenBank/DDBJ databases">
        <title>Sequencing the genomes of 1000 actinobacteria strains.</title>
        <authorList>
            <person name="Klenk H.-P."/>
        </authorList>
    </citation>
    <scope>NUCLEOTIDE SEQUENCE [LARGE SCALE GENOMIC DNA]</scope>
    <source>
        <strain evidence="3 4">DSM 43851</strain>
    </source>
</reference>
<feature type="region of interest" description="Disordered" evidence="1">
    <location>
        <begin position="114"/>
        <end position="160"/>
    </location>
</feature>
<dbReference type="RefSeq" id="WP_184867848.1">
    <property type="nucleotide sequence ID" value="NZ_BAAAWY010000023.1"/>
</dbReference>
<feature type="region of interest" description="Disordered" evidence="1">
    <location>
        <begin position="210"/>
        <end position="261"/>
    </location>
</feature>
<feature type="compositionally biased region" description="Low complexity" evidence="1">
    <location>
        <begin position="122"/>
        <end position="138"/>
    </location>
</feature>
<keyword evidence="4" id="KW-1185">Reference proteome</keyword>
<name>A0A7W9KP53_9PSEU</name>
<gene>
    <name evidence="3" type="ORF">BJ998_007342</name>
</gene>
<evidence type="ECO:0000313" key="3">
    <source>
        <dbReference type="EMBL" id="MBB5896146.1"/>
    </source>
</evidence>
<protein>
    <submittedName>
        <fullName evidence="3">Uncharacterized protein</fullName>
    </submittedName>
</protein>
<keyword evidence="2" id="KW-1133">Transmembrane helix</keyword>
<feature type="transmembrane region" description="Helical" evidence="2">
    <location>
        <begin position="84"/>
        <end position="107"/>
    </location>
</feature>
<evidence type="ECO:0000256" key="1">
    <source>
        <dbReference type="SAM" id="MobiDB-lite"/>
    </source>
</evidence>
<proteinExistence type="predicted"/>
<keyword evidence="2" id="KW-0812">Transmembrane</keyword>
<evidence type="ECO:0000313" key="4">
    <source>
        <dbReference type="Proteomes" id="UP000585638"/>
    </source>
</evidence>
<dbReference type="Proteomes" id="UP000585638">
    <property type="component" value="Unassembled WGS sequence"/>
</dbReference>
<dbReference type="AlphaFoldDB" id="A0A7W9KP53"/>
<feature type="compositionally biased region" description="Low complexity" evidence="1">
    <location>
        <begin position="215"/>
        <end position="238"/>
    </location>
</feature>
<organism evidence="3 4">
    <name type="scientific">Kutzneria kofuensis</name>
    <dbReference type="NCBI Taxonomy" id="103725"/>
    <lineage>
        <taxon>Bacteria</taxon>
        <taxon>Bacillati</taxon>
        <taxon>Actinomycetota</taxon>
        <taxon>Actinomycetes</taxon>
        <taxon>Pseudonocardiales</taxon>
        <taxon>Pseudonocardiaceae</taxon>
        <taxon>Kutzneria</taxon>
    </lineage>
</organism>
<evidence type="ECO:0000256" key="2">
    <source>
        <dbReference type="SAM" id="Phobius"/>
    </source>
</evidence>
<sequence>MSTHPRRRLDRRTTEQMLNGAPVVGARPLTDLLAAAAAPARDGELAGEQAAVAAFRAARLEPASPSRRPSILKTLLARLRTARIAAVAAAVAVVVGGVATAAATGYLPTPLSGNPPVAPAHSGTPSTSTNPSSTDPLTGAGGSGDHGSSPSPQAPSPAPSLAGLCNAYTAGAGSEHGKALDSPGFTALVTEAGGRDKVDAYCAELLASKRGPAGGTTTVVPPATTDGNHGAQGHNGNGPATSHPDPGPNHATGPPTTHPGH</sequence>
<comment type="caution">
    <text evidence="3">The sequence shown here is derived from an EMBL/GenBank/DDBJ whole genome shotgun (WGS) entry which is preliminary data.</text>
</comment>
<accession>A0A7W9KP53</accession>
<keyword evidence="2" id="KW-0472">Membrane</keyword>